<evidence type="ECO:0000256" key="2">
    <source>
        <dbReference type="SAM" id="SignalP"/>
    </source>
</evidence>
<dbReference type="InterPro" id="IPR036366">
    <property type="entry name" value="PGBDSf"/>
</dbReference>
<sequence>MSRALACLLLLLAALAVGPAEARRVALVVGIDNYQQVEKLSRARNDATAVAARLTIAGFEVILRTDPDRRALSVALSEFEERLRGAEVGMFFFAGHGVEIRGTNVLLPADIPSTLSETIILREGLLLTDLAQAMSDSGVRYSALIIDACRDNPLPRQAGRSTGRTRGLGRADAPRGTYVVYSAGIGEAALDRLSDADTSPNSVFTRHLLPALAEPGVSLDAAVKQVRERVRTDAAMVRHAQNPAIYDQATGELFLIPSAPRPEAPPAGTAPSVALPPPPGGADATELLFWQSVQLQGQAPELEAYLARWPDGIFAPIARARLAALAAPAPPPRSLPASAPAPLGRDGVQQLQRGLAGLGLDPGPADGTAGPRTTAAIRAFQAATGLPVDGEATEPVLQRLRDGPAPGSGELARGLAAQAPGLLEARNAAEAVRVLELGTRLAPQEAPLWLMLGDAQRDRGANDAARRAFSQAQRAGAGTPVAEEAQRRLAALPAATPAAAGTQPGVQPGAPAPPGRCGVSFAGVRSQDGLTGFAFRNSCATPMAFRAECPGAPALARGDLTVGPNSGTVVWAPARGAAQACRVTSSRAR</sequence>
<dbReference type="PANTHER" id="PTHR22576:SF37">
    <property type="entry name" value="MUCOSA-ASSOCIATED LYMPHOID TISSUE LYMPHOMA TRANSLOCATION PROTEIN 1"/>
    <property type="match status" value="1"/>
</dbReference>
<evidence type="ECO:0000259" key="3">
    <source>
        <dbReference type="PROSITE" id="PS50208"/>
    </source>
</evidence>
<reference evidence="5" key="1">
    <citation type="journal article" date="2021" name="Syst. Appl. Microbiol.">
        <title>Roseomonas hellenica sp. nov., isolated from roots of wild-growing Alkanna tinctoria.</title>
        <authorList>
            <person name="Rat A."/>
            <person name="Naranjo H.D."/>
            <person name="Lebbe L."/>
            <person name="Cnockaert M."/>
            <person name="Krigas N."/>
            <person name="Grigoriadou K."/>
            <person name="Maloupa E."/>
            <person name="Willems A."/>
        </authorList>
    </citation>
    <scope>NUCLEOTIDE SEQUENCE [LARGE SCALE GENOMIC DNA]</scope>
    <source>
        <strain evidence="5">LMG 31523</strain>
    </source>
</reference>
<evidence type="ECO:0000313" key="5">
    <source>
        <dbReference type="Proteomes" id="UP001196870"/>
    </source>
</evidence>
<dbReference type="InterPro" id="IPR036365">
    <property type="entry name" value="PGBD-like_sf"/>
</dbReference>
<dbReference type="PANTHER" id="PTHR22576">
    <property type="entry name" value="MUCOSA ASSOCIATED LYMPHOID TISSUE LYMPHOMA TRANSLOCATION PROTEIN 1/PARACASPASE"/>
    <property type="match status" value="1"/>
</dbReference>
<gene>
    <name evidence="4" type="ORF">GXW71_05055</name>
</gene>
<dbReference type="Gene3D" id="1.10.101.10">
    <property type="entry name" value="PGBD-like superfamily/PGBD"/>
    <property type="match status" value="1"/>
</dbReference>
<evidence type="ECO:0000256" key="1">
    <source>
        <dbReference type="SAM" id="MobiDB-lite"/>
    </source>
</evidence>
<comment type="caution">
    <text evidence="4">The sequence shown here is derived from an EMBL/GenBank/DDBJ whole genome shotgun (WGS) entry which is preliminary data.</text>
</comment>
<feature type="chain" id="PRO_5045757141" description="Caspase family p20 domain-containing protein" evidence="2">
    <location>
        <begin position="23"/>
        <end position="589"/>
    </location>
</feature>
<feature type="compositionally biased region" description="Low complexity" evidence="1">
    <location>
        <begin position="467"/>
        <end position="478"/>
    </location>
</feature>
<keyword evidence="2" id="KW-0732">Signal</keyword>
<organism evidence="4 5">
    <name type="scientific">Plastoroseomonas hellenica</name>
    <dbReference type="NCBI Taxonomy" id="2687306"/>
    <lineage>
        <taxon>Bacteria</taxon>
        <taxon>Pseudomonadati</taxon>
        <taxon>Pseudomonadota</taxon>
        <taxon>Alphaproteobacteria</taxon>
        <taxon>Acetobacterales</taxon>
        <taxon>Acetobacteraceae</taxon>
        <taxon>Plastoroseomonas</taxon>
    </lineage>
</organism>
<dbReference type="InterPro" id="IPR052039">
    <property type="entry name" value="Caspase-related_regulators"/>
</dbReference>
<proteinExistence type="predicted"/>
<dbReference type="EMBL" id="JAAGBB010000004">
    <property type="protein sequence ID" value="MBR0663721.1"/>
    <property type="molecule type" value="Genomic_DNA"/>
</dbReference>
<dbReference type="InterPro" id="IPR001309">
    <property type="entry name" value="Pept_C14_p20"/>
</dbReference>
<feature type="domain" description="Caspase family p20" evidence="3">
    <location>
        <begin position="22"/>
        <end position="153"/>
    </location>
</feature>
<dbReference type="SUPFAM" id="SSF47090">
    <property type="entry name" value="PGBD-like"/>
    <property type="match status" value="1"/>
</dbReference>
<dbReference type="Pfam" id="PF00656">
    <property type="entry name" value="Peptidase_C14"/>
    <property type="match status" value="1"/>
</dbReference>
<dbReference type="Pfam" id="PF01471">
    <property type="entry name" value="PG_binding_1"/>
    <property type="match status" value="1"/>
</dbReference>
<dbReference type="Proteomes" id="UP001196870">
    <property type="component" value="Unassembled WGS sequence"/>
</dbReference>
<name>A0ABS5ETU3_9PROT</name>
<accession>A0ABS5ETU3</accession>
<keyword evidence="5" id="KW-1185">Reference proteome</keyword>
<dbReference type="InterPro" id="IPR002477">
    <property type="entry name" value="Peptidoglycan-bd-like"/>
</dbReference>
<dbReference type="RefSeq" id="WP_211851305.1">
    <property type="nucleotide sequence ID" value="NZ_JAAGBB010000004.1"/>
</dbReference>
<dbReference type="InterPro" id="IPR011600">
    <property type="entry name" value="Pept_C14_caspase"/>
</dbReference>
<dbReference type="Gene3D" id="3.40.50.1460">
    <property type="match status" value="1"/>
</dbReference>
<feature type="region of interest" description="Disordered" evidence="1">
    <location>
        <begin position="462"/>
        <end position="481"/>
    </location>
</feature>
<evidence type="ECO:0000313" key="4">
    <source>
        <dbReference type="EMBL" id="MBR0663721.1"/>
    </source>
</evidence>
<feature type="signal peptide" evidence="2">
    <location>
        <begin position="1"/>
        <end position="22"/>
    </location>
</feature>
<dbReference type="PROSITE" id="PS50208">
    <property type="entry name" value="CASPASE_P20"/>
    <property type="match status" value="1"/>
</dbReference>
<dbReference type="InterPro" id="IPR029030">
    <property type="entry name" value="Caspase-like_dom_sf"/>
</dbReference>
<protein>
    <recommendedName>
        <fullName evidence="3">Caspase family p20 domain-containing protein</fullName>
    </recommendedName>
</protein>
<dbReference type="SUPFAM" id="SSF52129">
    <property type="entry name" value="Caspase-like"/>
    <property type="match status" value="1"/>
</dbReference>